<dbReference type="GO" id="GO:0005524">
    <property type="term" value="F:ATP binding"/>
    <property type="evidence" value="ECO:0007669"/>
    <property type="project" value="UniProtKB-UniRule"/>
</dbReference>
<keyword evidence="14" id="KW-1185">Reference proteome</keyword>
<keyword evidence="2 9" id="KW-0547">Nucleotide-binding</keyword>
<feature type="compositionally biased region" description="Polar residues" evidence="12">
    <location>
        <begin position="123"/>
        <end position="134"/>
    </location>
</feature>
<dbReference type="InterPro" id="IPR003593">
    <property type="entry name" value="AAA+_ATPase"/>
</dbReference>
<feature type="compositionally biased region" description="Polar residues" evidence="12">
    <location>
        <begin position="227"/>
        <end position="239"/>
    </location>
</feature>
<keyword evidence="3 9" id="KW-0378">Hydrolase</keyword>
<dbReference type="InterPro" id="IPR011112">
    <property type="entry name" value="Rho-like_N"/>
</dbReference>
<sequence>MEQVNLQSKTLEDLRYIAKMMGMKNISKLKKSELLDLLVKSTSEINSEDVQKNKKDTSKGTSKDTFNESSQIEPNNKIETNTVTAADSNNNEANEEQPVQEPVLRKSRRGRPSSASKLEKQLEASSKTSGVQDSKSGDLDNKSANQENTSELKEKISTPDSLTEITEKTDAEISEQAQTNPELDTTTVGIETDNKQSAKADKLPERLKHIGTKSAEEKPSEEDSKVQSRVHTQKATKLQTPAIGVDEKPQRIGNKPLTSSTPPKTETQPNGQQPYSQTKRTPPMRQQPQLYTQENGQQPSIQSVQQSPLSTEPNGQQIQPLIQQNGQQSQLPLQQNGSQSQLASLQNGQQSPLPLPQNVQQVQPPFQPNVQQTTEKIESDDPVEGVLEVLPDGYGFLRSDNYLSGPKDVYVSPSQIRRFGLKTGDKLRGKGRIPKEGEKFQALLYVQSINGDTPDIASKRVPFEYLTPIYPDKRITLETTPREFSTRLIDLIAPIGKGQRGMIVSPPKAGKTILLKKIANSITVNYPEIELIVLLIDERPEEVTDMQRSIKGEVIYSTFDEVPEHHIKVAEMVLERAQRLVEQKKDVVILLDSITRLARAYNLTIPPTGRTLSGGLDPGALHKPKKFFGAARNIEFGGSLTIMATALIETGSRMDDVIFEEFKGTGNMELHLDRKLSEKRIFPAIDINKSGTRREELLLSQKELESVWAIRKAMSNMGTAEVTEVLINKLMQTRTNDDFVNSIKLSFLDKNNS</sequence>
<dbReference type="InterPro" id="IPR012340">
    <property type="entry name" value="NA-bd_OB-fold"/>
</dbReference>
<feature type="compositionally biased region" description="Polar residues" evidence="12">
    <location>
        <begin position="175"/>
        <end position="189"/>
    </location>
</feature>
<evidence type="ECO:0000256" key="11">
    <source>
        <dbReference type="PROSITE-ProRule" id="PRU01203"/>
    </source>
</evidence>
<dbReference type="GO" id="GO:0003723">
    <property type="term" value="F:RNA binding"/>
    <property type="evidence" value="ECO:0007669"/>
    <property type="project" value="UniProtKB-UniRule"/>
</dbReference>
<comment type="similarity">
    <text evidence="9 11">Belongs to the Rho family.</text>
</comment>
<feature type="compositionally biased region" description="Basic and acidic residues" evidence="12">
    <location>
        <begin position="49"/>
        <end position="66"/>
    </location>
</feature>
<feature type="binding site" evidence="9">
    <location>
        <position position="539"/>
    </location>
    <ligand>
        <name>ATP</name>
        <dbReference type="ChEBI" id="CHEBI:30616"/>
    </ligand>
</feature>
<feature type="binding site" evidence="9">
    <location>
        <begin position="496"/>
        <end position="501"/>
    </location>
    <ligand>
        <name>ATP</name>
        <dbReference type="ChEBI" id="CHEBI:30616"/>
    </ligand>
</feature>
<dbReference type="Proteomes" id="UP000306409">
    <property type="component" value="Chromosome"/>
</dbReference>
<dbReference type="SMART" id="SM00357">
    <property type="entry name" value="CSP"/>
    <property type="match status" value="1"/>
</dbReference>
<dbReference type="AlphaFoldDB" id="A0A4V6EQ42"/>
<dbReference type="Gene3D" id="2.40.50.140">
    <property type="entry name" value="Nucleic acid-binding proteins"/>
    <property type="match status" value="1"/>
</dbReference>
<dbReference type="InterPro" id="IPR041703">
    <property type="entry name" value="Rho_factor_ATP-bd"/>
</dbReference>
<protein>
    <recommendedName>
        <fullName evidence="9 10">Transcription termination factor Rho</fullName>
        <ecNumber evidence="9 10">3.6.4.-</ecNumber>
    </recommendedName>
    <alternativeName>
        <fullName evidence="9">ATP-dependent helicase Rho</fullName>
    </alternativeName>
</protein>
<feature type="compositionally biased region" description="Low complexity" evidence="12">
    <location>
        <begin position="297"/>
        <end position="341"/>
    </location>
</feature>
<dbReference type="InterPro" id="IPR000194">
    <property type="entry name" value="ATPase_F1/V1/A1_a/bsu_nucl-bd"/>
</dbReference>
<dbReference type="SMART" id="SM00382">
    <property type="entry name" value="AAA"/>
    <property type="match status" value="1"/>
</dbReference>
<dbReference type="OrthoDB" id="9805197at2"/>
<dbReference type="NCBIfam" id="NF006886">
    <property type="entry name" value="PRK09376.1"/>
    <property type="match status" value="1"/>
</dbReference>
<feature type="compositionally biased region" description="Polar residues" evidence="12">
    <location>
        <begin position="256"/>
        <end position="296"/>
    </location>
</feature>
<keyword evidence="1 9" id="KW-0806">Transcription termination</keyword>
<dbReference type="NCBIfam" id="TIGR00767">
    <property type="entry name" value="rho"/>
    <property type="match status" value="1"/>
</dbReference>
<evidence type="ECO:0000256" key="8">
    <source>
        <dbReference type="ARBA" id="ARBA00023163"/>
    </source>
</evidence>
<evidence type="ECO:0000256" key="4">
    <source>
        <dbReference type="ARBA" id="ARBA00022806"/>
    </source>
</evidence>
<dbReference type="GO" id="GO:0016787">
    <property type="term" value="F:hydrolase activity"/>
    <property type="evidence" value="ECO:0007669"/>
    <property type="project" value="UniProtKB-KW"/>
</dbReference>
<feature type="compositionally biased region" description="Basic and acidic residues" evidence="12">
    <location>
        <begin position="192"/>
        <end position="226"/>
    </location>
</feature>
<evidence type="ECO:0000256" key="10">
    <source>
        <dbReference type="NCBIfam" id="TIGR00767"/>
    </source>
</evidence>
<gene>
    <name evidence="9 13" type="primary">rho</name>
    <name evidence="13" type="ORF">EHE19_018405</name>
</gene>
<dbReference type="CDD" id="cd04459">
    <property type="entry name" value="Rho_CSD"/>
    <property type="match status" value="1"/>
</dbReference>
<comment type="subunit">
    <text evidence="9">Homohexamer. The homohexamer assembles into an open ring structure.</text>
</comment>
<name>A0A4V6EQ42_9FIRM</name>
<evidence type="ECO:0000256" key="1">
    <source>
        <dbReference type="ARBA" id="ARBA00022472"/>
    </source>
</evidence>
<feature type="compositionally biased region" description="Low complexity" evidence="12">
    <location>
        <begin position="349"/>
        <end position="363"/>
    </location>
</feature>
<dbReference type="GO" id="GO:0004386">
    <property type="term" value="F:helicase activity"/>
    <property type="evidence" value="ECO:0007669"/>
    <property type="project" value="UniProtKB-UniRule"/>
</dbReference>
<dbReference type="CDD" id="cd01128">
    <property type="entry name" value="rho_factor_C"/>
    <property type="match status" value="1"/>
</dbReference>
<dbReference type="SMART" id="SM00959">
    <property type="entry name" value="Rho_N"/>
    <property type="match status" value="1"/>
</dbReference>
<dbReference type="Pfam" id="PF00006">
    <property type="entry name" value="ATP-synt_ab"/>
    <property type="match status" value="1"/>
</dbReference>
<dbReference type="PANTHER" id="PTHR46425:SF1">
    <property type="entry name" value="TRANSCRIPTION TERMINATION FACTOR RHO"/>
    <property type="match status" value="1"/>
</dbReference>
<feature type="region of interest" description="Disordered" evidence="12">
    <location>
        <begin position="42"/>
        <end position="363"/>
    </location>
</feature>
<dbReference type="GO" id="GO:0006353">
    <property type="term" value="P:DNA-templated transcription termination"/>
    <property type="evidence" value="ECO:0007669"/>
    <property type="project" value="UniProtKB-UniRule"/>
</dbReference>
<dbReference type="Pfam" id="PF07497">
    <property type="entry name" value="Rho_RNA_bind"/>
    <property type="match status" value="1"/>
</dbReference>
<evidence type="ECO:0000256" key="12">
    <source>
        <dbReference type="SAM" id="MobiDB-lite"/>
    </source>
</evidence>
<keyword evidence="6 9" id="KW-0694">RNA-binding</keyword>
<evidence type="ECO:0000256" key="3">
    <source>
        <dbReference type="ARBA" id="ARBA00022801"/>
    </source>
</evidence>
<evidence type="ECO:0000313" key="14">
    <source>
        <dbReference type="Proteomes" id="UP000306409"/>
    </source>
</evidence>
<dbReference type="KEGG" id="rher:EHE19_018405"/>
<dbReference type="HAMAP" id="MF_01884">
    <property type="entry name" value="Rho"/>
    <property type="match status" value="1"/>
</dbReference>
<feature type="binding site" evidence="9">
    <location>
        <begin position="508"/>
        <end position="513"/>
    </location>
    <ligand>
        <name>ATP</name>
        <dbReference type="ChEBI" id="CHEBI:30616"/>
    </ligand>
</feature>
<keyword evidence="5 9" id="KW-0067">ATP-binding</keyword>
<dbReference type="EC" id="3.6.4.-" evidence="9 10"/>
<dbReference type="PROSITE" id="PS51856">
    <property type="entry name" value="RHO_RNA_BD"/>
    <property type="match status" value="1"/>
</dbReference>
<dbReference type="RefSeq" id="WP_137698897.1">
    <property type="nucleotide sequence ID" value="NZ_CP061336.1"/>
</dbReference>
<dbReference type="InterPro" id="IPR011113">
    <property type="entry name" value="Rho_RNA-bd"/>
</dbReference>
<dbReference type="GO" id="GO:0008186">
    <property type="term" value="F:ATP-dependent activity, acting on RNA"/>
    <property type="evidence" value="ECO:0007669"/>
    <property type="project" value="UniProtKB-UniRule"/>
</dbReference>
<evidence type="ECO:0000256" key="7">
    <source>
        <dbReference type="ARBA" id="ARBA00023015"/>
    </source>
</evidence>
<comment type="caution">
    <text evidence="9">Lacks conserved residue(s) required for the propagation of feature annotation.</text>
</comment>
<dbReference type="SUPFAM" id="SSF52540">
    <property type="entry name" value="P-loop containing nucleoside triphosphate hydrolases"/>
    <property type="match status" value="1"/>
</dbReference>
<dbReference type="InterPro" id="IPR011129">
    <property type="entry name" value="CSD"/>
</dbReference>
<evidence type="ECO:0000256" key="6">
    <source>
        <dbReference type="ARBA" id="ARBA00022884"/>
    </source>
</evidence>
<accession>A0A4V6EQ42</accession>
<organism evidence="13 14">
    <name type="scientific">Ruminiclostridium herbifermentans</name>
    <dbReference type="NCBI Taxonomy" id="2488810"/>
    <lineage>
        <taxon>Bacteria</taxon>
        <taxon>Bacillati</taxon>
        <taxon>Bacillota</taxon>
        <taxon>Clostridia</taxon>
        <taxon>Eubacteriales</taxon>
        <taxon>Oscillospiraceae</taxon>
        <taxon>Ruminiclostridium</taxon>
    </lineage>
</organism>
<evidence type="ECO:0000256" key="9">
    <source>
        <dbReference type="HAMAP-Rule" id="MF_01884"/>
    </source>
</evidence>
<dbReference type="PANTHER" id="PTHR46425">
    <property type="entry name" value="TRANSCRIPTION TERMINATION FACTOR RHO"/>
    <property type="match status" value="1"/>
</dbReference>
<keyword evidence="4 9" id="KW-0347">Helicase</keyword>
<proteinExistence type="inferred from homology"/>
<reference evidence="13 14" key="1">
    <citation type="submission" date="2020-09" db="EMBL/GenBank/DDBJ databases">
        <title>Characterization and genome sequencing of Ruminiclostridium sp. nov. MA18.</title>
        <authorList>
            <person name="Rettenmaier R."/>
            <person name="Kowollik M.-L."/>
            <person name="Liebl W."/>
            <person name="Zverlov V."/>
        </authorList>
    </citation>
    <scope>NUCLEOTIDE SEQUENCE [LARGE SCALE GENOMIC DNA]</scope>
    <source>
        <strain evidence="13 14">MA18</strain>
    </source>
</reference>
<feature type="compositionally biased region" description="Polar residues" evidence="12">
    <location>
        <begin position="67"/>
        <end position="84"/>
    </location>
</feature>
<evidence type="ECO:0000256" key="5">
    <source>
        <dbReference type="ARBA" id="ARBA00022840"/>
    </source>
</evidence>
<keyword evidence="7 9" id="KW-0805">Transcription regulation</keyword>
<evidence type="ECO:0000256" key="2">
    <source>
        <dbReference type="ARBA" id="ARBA00022741"/>
    </source>
</evidence>
<dbReference type="SUPFAM" id="SSF50249">
    <property type="entry name" value="Nucleic acid-binding proteins"/>
    <property type="match status" value="1"/>
</dbReference>
<dbReference type="EMBL" id="CP061336">
    <property type="protein sequence ID" value="QNU66781.1"/>
    <property type="molecule type" value="Genomic_DNA"/>
</dbReference>
<keyword evidence="8 9" id="KW-0804">Transcription</keyword>
<evidence type="ECO:0000313" key="13">
    <source>
        <dbReference type="EMBL" id="QNU66781.1"/>
    </source>
</evidence>
<dbReference type="InterPro" id="IPR027417">
    <property type="entry name" value="P-loop_NTPase"/>
</dbReference>
<dbReference type="Gene3D" id="3.40.50.300">
    <property type="entry name" value="P-loop containing nucleotide triphosphate hydrolases"/>
    <property type="match status" value="1"/>
</dbReference>
<comment type="function">
    <text evidence="9">Facilitates transcription termination by a mechanism that involves Rho binding to the nascent RNA, activation of Rho's RNA-dependent ATPase activity, and release of the mRNA from the DNA template.</text>
</comment>
<dbReference type="InterPro" id="IPR004665">
    <property type="entry name" value="Term_rho"/>
</dbReference>
<dbReference type="Pfam" id="PF07498">
    <property type="entry name" value="Rho_N"/>
    <property type="match status" value="1"/>
</dbReference>